<dbReference type="Proteomes" id="UP000681343">
    <property type="component" value="Plasmid pMM35_01"/>
</dbReference>
<geneLocation type="plasmid" evidence="1 2">
    <name>pMM35_01</name>
</geneLocation>
<sequence>MGLLNQTTARGALPYDTYIIEEMRCDSNKGFELIPPFEIVVSRNNLVIDLGNAD</sequence>
<dbReference type="AlphaFoldDB" id="A0A810Q382"/>
<reference evidence="1" key="1">
    <citation type="submission" date="2020-09" db="EMBL/GenBank/DDBJ databases">
        <title>New species isolated from human feces.</title>
        <authorList>
            <person name="Kitahara M."/>
            <person name="Shigeno Y."/>
            <person name="Shime M."/>
            <person name="Matsumoto Y."/>
            <person name="Nakamura S."/>
            <person name="Motooka D."/>
            <person name="Fukuoka S."/>
            <person name="Nishikawa H."/>
            <person name="Benno Y."/>
        </authorList>
    </citation>
    <scope>NUCLEOTIDE SEQUENCE</scope>
    <source>
        <strain evidence="1">MM35</strain>
        <plasmid evidence="1">pMM35_01</plasmid>
    </source>
</reference>
<gene>
    <name evidence="1" type="ORF">MM35RIKEN_14350</name>
</gene>
<proteinExistence type="predicted"/>
<keyword evidence="2" id="KW-1185">Reference proteome</keyword>
<evidence type="ECO:0000313" key="2">
    <source>
        <dbReference type="Proteomes" id="UP000681343"/>
    </source>
</evidence>
<dbReference type="EMBL" id="AP023416">
    <property type="protein sequence ID" value="BCK79243.1"/>
    <property type="molecule type" value="Genomic_DNA"/>
</dbReference>
<evidence type="ECO:0000313" key="1">
    <source>
        <dbReference type="EMBL" id="BCK79243.1"/>
    </source>
</evidence>
<accession>A0A810Q382</accession>
<organism evidence="1 2">
    <name type="scientific">Vescimonas fastidiosa</name>
    <dbReference type="NCBI Taxonomy" id="2714353"/>
    <lineage>
        <taxon>Bacteria</taxon>
        <taxon>Bacillati</taxon>
        <taxon>Bacillota</taxon>
        <taxon>Clostridia</taxon>
        <taxon>Eubacteriales</taxon>
        <taxon>Oscillospiraceae</taxon>
        <taxon>Vescimonas</taxon>
    </lineage>
</organism>
<keyword evidence="1" id="KW-0614">Plasmid</keyword>
<dbReference type="KEGG" id="vfa:MM35RIKEN_14350"/>
<name>A0A810Q382_9FIRM</name>
<protein>
    <submittedName>
        <fullName evidence="1">Uncharacterized protein</fullName>
    </submittedName>
</protein>